<organism evidence="2 3">
    <name type="scientific">Blastomyces percursus</name>
    <dbReference type="NCBI Taxonomy" id="1658174"/>
    <lineage>
        <taxon>Eukaryota</taxon>
        <taxon>Fungi</taxon>
        <taxon>Dikarya</taxon>
        <taxon>Ascomycota</taxon>
        <taxon>Pezizomycotina</taxon>
        <taxon>Eurotiomycetes</taxon>
        <taxon>Eurotiomycetidae</taxon>
        <taxon>Onygenales</taxon>
        <taxon>Ajellomycetaceae</taxon>
        <taxon>Blastomyces</taxon>
    </lineage>
</organism>
<feature type="region of interest" description="Disordered" evidence="1">
    <location>
        <begin position="251"/>
        <end position="282"/>
    </location>
</feature>
<dbReference type="EMBL" id="LGTZ01001806">
    <property type="protein sequence ID" value="OJD20568.1"/>
    <property type="molecule type" value="Genomic_DNA"/>
</dbReference>
<accession>A0A1J9PW33</accession>
<feature type="region of interest" description="Disordered" evidence="1">
    <location>
        <begin position="186"/>
        <end position="229"/>
    </location>
</feature>
<keyword evidence="3" id="KW-1185">Reference proteome</keyword>
<gene>
    <name evidence="2" type="ORF">ACJ73_08098</name>
</gene>
<evidence type="ECO:0000313" key="3">
    <source>
        <dbReference type="Proteomes" id="UP000242791"/>
    </source>
</evidence>
<protein>
    <submittedName>
        <fullName evidence="2">Uncharacterized protein</fullName>
    </submittedName>
</protein>
<comment type="caution">
    <text evidence="2">The sequence shown here is derived from an EMBL/GenBank/DDBJ whole genome shotgun (WGS) entry which is preliminary data.</text>
</comment>
<dbReference type="VEuPathDB" id="FungiDB:ACJ73_08098"/>
<proteinExistence type="predicted"/>
<sequence>MPAPESQFSDVERPSHFDLNALIESEGLFISQEVDAPLDDEKLAERIESQFSLQDAETPSSPAAPASRMPSCSPDRDQIPELKGRSVEMNNRELVDRLNMDCQDYGAACFNQPEAKNEGEELAPFIVALHILGELRCKNVDYVNASGSGSGKQIVLNILSWRLLMMSNKYTVYITETGPVVGSGSAIPSSTAPVALNTPNSPQSARKRSATLTSPLRSPGRQNRTIRKSRYNVLSQTISQSFWEVLRGEEDARDETLEMPVLGSRNTQDAHWLKETEEWEGG</sequence>
<dbReference type="AlphaFoldDB" id="A0A1J9PW33"/>
<feature type="compositionally biased region" description="Low complexity" evidence="1">
    <location>
        <begin position="59"/>
        <end position="73"/>
    </location>
</feature>
<dbReference type="Proteomes" id="UP000242791">
    <property type="component" value="Unassembled WGS sequence"/>
</dbReference>
<reference evidence="2 3" key="1">
    <citation type="submission" date="2015-08" db="EMBL/GenBank/DDBJ databases">
        <title>Emmonsia species relationships and genome sequence.</title>
        <authorList>
            <person name="Cuomo C.A."/>
            <person name="Schwartz I.S."/>
            <person name="Kenyon C."/>
            <person name="De Hoog G.S."/>
            <person name="Govender N.P."/>
            <person name="Botha A."/>
            <person name="Moreno L."/>
            <person name="De Vries M."/>
            <person name="Munoz J.F."/>
            <person name="Stielow J.B."/>
        </authorList>
    </citation>
    <scope>NUCLEOTIDE SEQUENCE [LARGE SCALE GENOMIC DNA]</scope>
    <source>
        <strain evidence="2 3">EI222</strain>
    </source>
</reference>
<evidence type="ECO:0000256" key="1">
    <source>
        <dbReference type="SAM" id="MobiDB-lite"/>
    </source>
</evidence>
<evidence type="ECO:0000313" key="2">
    <source>
        <dbReference type="EMBL" id="OJD20568.1"/>
    </source>
</evidence>
<name>A0A1J9PW33_9EURO</name>
<feature type="compositionally biased region" description="Polar residues" evidence="1">
    <location>
        <begin position="49"/>
        <end position="58"/>
    </location>
</feature>
<feature type="compositionally biased region" description="Polar residues" evidence="1">
    <location>
        <begin position="186"/>
        <end position="223"/>
    </location>
</feature>
<feature type="region of interest" description="Disordered" evidence="1">
    <location>
        <begin position="48"/>
        <end position="79"/>
    </location>
</feature>